<dbReference type="RefSeq" id="WP_032072551.1">
    <property type="nucleotide sequence ID" value="NC_025146.1"/>
</dbReference>
<evidence type="ECO:0000313" key="3">
    <source>
        <dbReference type="Proteomes" id="UP000482543"/>
    </source>
</evidence>
<protein>
    <submittedName>
        <fullName evidence="1">Uncharacterized protein</fullName>
    </submittedName>
</protein>
<keyword evidence="1" id="KW-0614">Plasmid</keyword>
<geneLocation type="plasmid" evidence="1">
    <name>pCB111</name>
</geneLocation>
<gene>
    <name evidence="2" type="ORF">FC964_18655</name>
</gene>
<dbReference type="Proteomes" id="UP000482543">
    <property type="component" value="Unassembled WGS sequence"/>
</dbReference>
<evidence type="ECO:0000313" key="1">
    <source>
        <dbReference type="EMBL" id="BAP25817.1"/>
    </source>
</evidence>
<name>A0A077K2V0_CLOBO</name>
<reference evidence="1" key="1">
    <citation type="submission" date="2013-09" db="EMBL/GenBank/DDBJ databases">
        <title>Analysis of type B2 neurotoxin-encoding plasmid in Clostridium botulinum.</title>
        <authorList>
            <person name="Hosomi K."/>
            <person name="Sakaguchi Y."/>
            <person name="Gotoh K."/>
            <person name="Nakamura K."/>
            <person name="Kohda T."/>
            <person name="Mukamoto M."/>
            <person name="Iida T."/>
            <person name="Kozaki S."/>
        </authorList>
    </citation>
    <scope>NUCLEOTIDE SEQUENCE</scope>
    <source>
        <strain evidence="1">111</strain>
        <plasmid evidence="1">pCB111</plasmid>
    </source>
</reference>
<evidence type="ECO:0000313" key="2">
    <source>
        <dbReference type="EMBL" id="NFI23341.1"/>
    </source>
</evidence>
<proteinExistence type="predicted"/>
<dbReference type="EMBL" id="SWRJ01000010">
    <property type="protein sequence ID" value="NFI23341.1"/>
    <property type="molecule type" value="Genomic_DNA"/>
</dbReference>
<accession>A0A077K2V0</accession>
<organism evidence="1">
    <name type="scientific">Clostridium botulinum</name>
    <dbReference type="NCBI Taxonomy" id="1491"/>
    <lineage>
        <taxon>Bacteria</taxon>
        <taxon>Bacillati</taxon>
        <taxon>Bacillota</taxon>
        <taxon>Clostridia</taxon>
        <taxon>Eubacteriales</taxon>
        <taxon>Clostridiaceae</taxon>
        <taxon>Clostridium</taxon>
    </lineage>
</organism>
<dbReference type="AlphaFoldDB" id="A0A077K2V0"/>
<reference evidence="2 3" key="2">
    <citation type="submission" date="2019-04" db="EMBL/GenBank/DDBJ databases">
        <title>Genome sequencing of Clostridium botulinum Groups I-IV and Clostridium butyricum.</title>
        <authorList>
            <person name="Brunt J."/>
            <person name="Van Vliet A.H.M."/>
            <person name="Stringer S.C."/>
            <person name="Carter A.T."/>
            <person name="Peck M.W."/>
        </authorList>
    </citation>
    <scope>NUCLEOTIDE SEQUENCE [LARGE SCALE GENOMIC DNA]</scope>
    <source>
        <strain evidence="2 3">IFR 15/034</strain>
    </source>
</reference>
<sequence>MEREEAREYFKNKRLNYSNIKKEDIESLTEILSEELNYYLENGGFHAKQMGMEVKKQRVKDIKVLKKSGLKYARLRIKGSYFDDREGITFSQTGFIGFGGEFSDVNVAPILKAFCRWCDTLAS</sequence>
<dbReference type="EMBL" id="AB855771">
    <property type="protein sequence ID" value="BAP25817.1"/>
    <property type="molecule type" value="Genomic_DNA"/>
</dbReference>